<proteinExistence type="predicted"/>
<dbReference type="Pfam" id="PF03167">
    <property type="entry name" value="UDG"/>
    <property type="match status" value="1"/>
</dbReference>
<dbReference type="EMBL" id="AAOE01000017">
    <property type="protein sequence ID" value="EAR08716.1"/>
    <property type="molecule type" value="Genomic_DNA"/>
</dbReference>
<name>A4BGR8_9GAMM</name>
<dbReference type="STRING" id="314283.MED297_14410"/>
<protein>
    <submittedName>
        <fullName evidence="2">Putative uracil-DNA glycosylase family protein</fullName>
    </submittedName>
</protein>
<dbReference type="SUPFAM" id="SSF52141">
    <property type="entry name" value="Uracil-DNA glycosylase-like"/>
    <property type="match status" value="1"/>
</dbReference>
<dbReference type="PANTHER" id="PTHR42160">
    <property type="entry name" value="URACIL-DNA GLYCOSYLASE SUPERFAMILY PROTEIN"/>
    <property type="match status" value="1"/>
</dbReference>
<reference evidence="2 3" key="1">
    <citation type="submission" date="2006-02" db="EMBL/GenBank/DDBJ databases">
        <authorList>
            <person name="Pinhassi J."/>
            <person name="Pedros-Alio C."/>
            <person name="Ferriera S."/>
            <person name="Johnson J."/>
            <person name="Kravitz S."/>
            <person name="Halpern A."/>
            <person name="Remington K."/>
            <person name="Beeson K."/>
            <person name="Tran B."/>
            <person name="Rogers Y.-H."/>
            <person name="Friedman R."/>
            <person name="Venter J.C."/>
        </authorList>
    </citation>
    <scope>NUCLEOTIDE SEQUENCE [LARGE SCALE GENOMIC DNA]</scope>
    <source>
        <strain evidence="2 3">MED297</strain>
    </source>
</reference>
<evidence type="ECO:0000313" key="2">
    <source>
        <dbReference type="EMBL" id="EAR08716.1"/>
    </source>
</evidence>
<gene>
    <name evidence="2" type="ORF">MED297_14410</name>
</gene>
<dbReference type="Proteomes" id="UP000005953">
    <property type="component" value="Unassembled WGS sequence"/>
</dbReference>
<dbReference type="SMART" id="SM00987">
    <property type="entry name" value="UreE_C"/>
    <property type="match status" value="1"/>
</dbReference>
<dbReference type="CDD" id="cd10033">
    <property type="entry name" value="UDG_like"/>
    <property type="match status" value="1"/>
</dbReference>
<organism evidence="2 3">
    <name type="scientific">Reinekea blandensis MED297</name>
    <dbReference type="NCBI Taxonomy" id="314283"/>
    <lineage>
        <taxon>Bacteria</taxon>
        <taxon>Pseudomonadati</taxon>
        <taxon>Pseudomonadota</taxon>
        <taxon>Gammaproteobacteria</taxon>
        <taxon>Oceanospirillales</taxon>
        <taxon>Saccharospirillaceae</taxon>
        <taxon>Reinekea</taxon>
    </lineage>
</organism>
<feature type="domain" description="Uracil-DNA glycosylase-like" evidence="1">
    <location>
        <begin position="31"/>
        <end position="186"/>
    </location>
</feature>
<dbReference type="InterPro" id="IPR005122">
    <property type="entry name" value="Uracil-DNA_glycosylase-like"/>
</dbReference>
<dbReference type="HOGENOM" id="CLU_075800_0_0_6"/>
<comment type="caution">
    <text evidence="2">The sequence shown here is derived from an EMBL/GenBank/DDBJ whole genome shotgun (WGS) entry which is preliminary data.</text>
</comment>
<evidence type="ECO:0000259" key="1">
    <source>
        <dbReference type="SMART" id="SM00986"/>
    </source>
</evidence>
<sequence length="196" mass="21778">MVSNSQFQTLLSQVRACTHCQAELPDPAQPILQADPNARILIAGQAPGKQTLQKGIPFSDASGKRLRRWLGIDEATFYQADNIAILPMGFCYPGKGDSGDAPPRPECAELWRATLLAALPNIELTLILGAHALKYHAPEYRSVTDAVEDWSALWPDRLVLPHPSPRNQAWFKRHSWFERDVLPMLKSRVSALCVKG</sequence>
<dbReference type="InterPro" id="IPR047124">
    <property type="entry name" value="HI_0220.2"/>
</dbReference>
<evidence type="ECO:0000313" key="3">
    <source>
        <dbReference type="Proteomes" id="UP000005953"/>
    </source>
</evidence>
<accession>A4BGR8</accession>
<dbReference type="Gene3D" id="3.40.470.10">
    <property type="entry name" value="Uracil-DNA glycosylase-like domain"/>
    <property type="match status" value="1"/>
</dbReference>
<keyword evidence="3" id="KW-1185">Reference proteome</keyword>
<dbReference type="OrthoDB" id="9789139at2"/>
<dbReference type="AlphaFoldDB" id="A4BGR8"/>
<dbReference type="SMART" id="SM00986">
    <property type="entry name" value="UDG"/>
    <property type="match status" value="1"/>
</dbReference>
<dbReference type="InterPro" id="IPR036895">
    <property type="entry name" value="Uracil-DNA_glycosylase-like_sf"/>
</dbReference>
<dbReference type="RefSeq" id="WP_008042868.1">
    <property type="nucleotide sequence ID" value="NZ_CH724149.1"/>
</dbReference>
<dbReference type="PANTHER" id="PTHR42160:SF1">
    <property type="entry name" value="URACIL-DNA GLYCOSYLASE SUPERFAMILY PROTEIN"/>
    <property type="match status" value="1"/>
</dbReference>